<evidence type="ECO:0000313" key="7">
    <source>
        <dbReference type="EMBL" id="HIT50225.1"/>
    </source>
</evidence>
<feature type="domain" description="RAP" evidence="6">
    <location>
        <begin position="1289"/>
        <end position="1343"/>
    </location>
</feature>
<protein>
    <submittedName>
        <fullName evidence="7">DUF4011 domain-containing protein</fullName>
    </submittedName>
</protein>
<dbReference type="Pfam" id="PF18741">
    <property type="entry name" value="MTES_1575"/>
    <property type="match status" value="1"/>
</dbReference>
<dbReference type="InterPro" id="IPR027417">
    <property type="entry name" value="P-loop_NTPase"/>
</dbReference>
<gene>
    <name evidence="7" type="ORF">IAD46_04280</name>
</gene>
<dbReference type="Gene3D" id="3.40.960.10">
    <property type="entry name" value="VSR Endonuclease"/>
    <property type="match status" value="1"/>
</dbReference>
<dbReference type="FunFam" id="3.40.960.10:FF:000002">
    <property type="entry name" value="DNA helicase related protein"/>
    <property type="match status" value="1"/>
</dbReference>
<evidence type="ECO:0000256" key="5">
    <source>
        <dbReference type="ARBA" id="ARBA00022840"/>
    </source>
</evidence>
<dbReference type="InterPro" id="IPR047187">
    <property type="entry name" value="SF1_C_Upf1"/>
</dbReference>
<dbReference type="PANTHER" id="PTHR43788:SF8">
    <property type="entry name" value="DNA-BINDING PROTEIN SMUBP-2"/>
    <property type="match status" value="1"/>
</dbReference>
<reference evidence="7" key="2">
    <citation type="journal article" date="2021" name="PeerJ">
        <title>Extensive microbial diversity within the chicken gut microbiome revealed by metagenomics and culture.</title>
        <authorList>
            <person name="Gilroy R."/>
            <person name="Ravi A."/>
            <person name="Getino M."/>
            <person name="Pursley I."/>
            <person name="Horton D.L."/>
            <person name="Alikhan N.F."/>
            <person name="Baker D."/>
            <person name="Gharbi K."/>
            <person name="Hall N."/>
            <person name="Watson M."/>
            <person name="Adriaenssens E.M."/>
            <person name="Foster-Nyarko E."/>
            <person name="Jarju S."/>
            <person name="Secka A."/>
            <person name="Antonio M."/>
            <person name="Oren A."/>
            <person name="Chaudhuri R.R."/>
            <person name="La Ragione R."/>
            <person name="Hildebrand F."/>
            <person name="Pallen M.J."/>
        </authorList>
    </citation>
    <scope>NUCLEOTIDE SEQUENCE</scope>
    <source>
        <strain evidence="7">ChiW17-6978</strain>
    </source>
</reference>
<sequence>MDIDKLNKWADLLLDTGKRNNLINFKDTKMGTVEVVSPDFGTLFYKAEHSASLEVYDPKLDDEEDEEVNEIVEDTESIKDEQEDNIRGKRISKEDYIEMYEPRLKKNNQVLIYNAFVNPIRALYNIAKKAKTAIEETGVNIAYMAFGFIHWTEDENSQYIMSAPILLAPISIENDSAVDPYYIKITDSDIIVNPTFSFKLKNDYGLELPEYEDESIEEYLEKVEQRLSKLKWTITKECKIGIFSFLKINMYKDLKDNAAKILKNDGVRSLLGENNIETMPNGDTDERSIDNTPVQLHNVVDADSSQTEAIEMARSGKSFVLQGPPGTGKSQTITNIIAECLADGKKVLFVSEKLAALSVVYDKLKKAGLEEFCLELHSHKANKKDVITELCRTLKAPKSALSDRAQKEIEAKIHAQKELDEYAVELHKIRPTINKTLYKLYEEVAACRKTPDVEFVIKEIKTKGEEYINKAEIALTHYIEYVPSVGYDYHQNFWYGYVDLDSSYQSTAQLKSDLKDVITFCDRIKELNATLDEKYSISAENIYQAYALRDFFNLVKTSEFITPALLDSSTLVSVVKTIKEMDILAKEILNSKQIIDNMFDEDVYKLDGQSLHKKLIKKFNGFFSRLFSGEYKHIVSELTLCKKDGKKIKYKAAVSMMETLRNYQQKSCEFNTLEEKIKDQIGAAYNGVSTNFNGLLAELETLTKIHSTNIDFAILATLNNQEFIAKKKDFTMLSDCFEKSFNKLEEAEKRIVAKFNLDEYDVRRVELDILSKKYQGCIDNIDKLDNWCEFVKLLNKLSELELRVFVDYTITQKIKPEAVLSAYKKAFYMQWIDAILHESPILITLSRIPHDETVKLFKMKDELNFEINKAKIKAKLSAQRPNLDMVAQGSAIAILLREGEKKRKQKGIRLILEEIGDLVQTLKPCFLMSPLSASTFLSSDIKFDVVVFDEASQIFPQDAIGAIYRGKQLIVVGDSKQMPPSNFFNSSSAQDDNDDEAEDVTDFESILDICSTAFPQKRLKWHYRSRFESLISFSNKNFYDNDLVTFPSSKQDAKGIGVDYFHVDGIFDRKTKTNRAEAEKIVDLVFENIEKYPERSLGVVAFSMAQQNLIDKLIAKRRQQDPSKEVFFKSDKTEPFFVKNLETVQGDERDTILFSIAYGKDSQGRLLLNFGPVNRDGGERRLNVAVTRAKYNVQLVSSMHYTDIDLLRTKSVGARLLREYLDYAENGEIALERSISVNPFEEYDSEFEMEVCEFLRENGFSVDTQVGCSSFKIDLALKHPDSSDYLLAIECDGATYHSSRSARDRDRLRQEILERMGWKFYRIWSTDWFRNKRVEKERLLEAAKSAVDNANIKPKKEKISSNDISFEEVAEEKHFEFPKYVMSDDYKIAKKFNYDKLRVIGAIVELEAPLSEEWLLKRIAFLFGREKVTSVVRNEFNYIMRNCAYYKIIRKNGFLYSQEKKIPMLRVPKEGALEVREVKYISPEEL</sequence>
<dbReference type="SUPFAM" id="SSF52980">
    <property type="entry name" value="Restriction endonuclease-like"/>
    <property type="match status" value="1"/>
</dbReference>
<dbReference type="InterPro" id="IPR050534">
    <property type="entry name" value="Coronavir_polyprotein_1ab"/>
</dbReference>
<organism evidence="7 8">
    <name type="scientific">Candidatus Pelethenecus faecipullorum</name>
    <dbReference type="NCBI Taxonomy" id="2840900"/>
    <lineage>
        <taxon>Bacteria</taxon>
        <taxon>Bacillati</taxon>
        <taxon>Mycoplasmatota</taxon>
        <taxon>Mollicutes</taxon>
        <taxon>Candidatus Pelethenecus</taxon>
    </lineage>
</organism>
<dbReference type="Proteomes" id="UP000886758">
    <property type="component" value="Unassembled WGS sequence"/>
</dbReference>
<evidence type="ECO:0000256" key="1">
    <source>
        <dbReference type="ARBA" id="ARBA00007913"/>
    </source>
</evidence>
<dbReference type="SUPFAM" id="SSF52540">
    <property type="entry name" value="P-loop containing nucleoside triphosphate hydrolases"/>
    <property type="match status" value="1"/>
</dbReference>
<evidence type="ECO:0000313" key="8">
    <source>
        <dbReference type="Proteomes" id="UP000886758"/>
    </source>
</evidence>
<comment type="caution">
    <text evidence="7">The sequence shown here is derived from an EMBL/GenBank/DDBJ whole genome shotgun (WGS) entry which is preliminary data.</text>
</comment>
<dbReference type="GO" id="GO:0016787">
    <property type="term" value="F:hydrolase activity"/>
    <property type="evidence" value="ECO:0007669"/>
    <property type="project" value="UniProtKB-KW"/>
</dbReference>
<keyword evidence="5" id="KW-0067">ATP-binding</keyword>
<dbReference type="Gene3D" id="3.40.50.300">
    <property type="entry name" value="P-loop containing nucleotide triphosphate hydrolases"/>
    <property type="match status" value="3"/>
</dbReference>
<evidence type="ECO:0000259" key="6">
    <source>
        <dbReference type="SMART" id="SM00952"/>
    </source>
</evidence>
<dbReference type="InterPro" id="IPR049468">
    <property type="entry name" value="Restrct_endonuc-II-like_dom"/>
</dbReference>
<dbReference type="InterPro" id="IPR013584">
    <property type="entry name" value="RAP"/>
</dbReference>
<dbReference type="GO" id="GO:0043139">
    <property type="term" value="F:5'-3' DNA helicase activity"/>
    <property type="evidence" value="ECO:0007669"/>
    <property type="project" value="TreeGrafter"/>
</dbReference>
<dbReference type="GO" id="GO:0005524">
    <property type="term" value="F:ATP binding"/>
    <property type="evidence" value="ECO:0007669"/>
    <property type="project" value="UniProtKB-KW"/>
</dbReference>
<evidence type="ECO:0000256" key="3">
    <source>
        <dbReference type="ARBA" id="ARBA00022801"/>
    </source>
</evidence>
<dbReference type="InterPro" id="IPR041679">
    <property type="entry name" value="DNA2/NAM7-like_C"/>
</dbReference>
<dbReference type="CDD" id="cd18808">
    <property type="entry name" value="SF1_C_Upf1"/>
    <property type="match status" value="1"/>
</dbReference>
<keyword evidence="4" id="KW-0347">Helicase</keyword>
<dbReference type="InterPro" id="IPR041677">
    <property type="entry name" value="DNA2/NAM7_AAA_11"/>
</dbReference>
<accession>A0A9D1KIE1</accession>
<dbReference type="Pfam" id="PF13195">
    <property type="entry name" value="DUF4011"/>
    <property type="match status" value="1"/>
</dbReference>
<dbReference type="Pfam" id="PF13086">
    <property type="entry name" value="AAA_11"/>
    <property type="match status" value="1"/>
</dbReference>
<dbReference type="EMBL" id="DVLF01000132">
    <property type="protein sequence ID" value="HIT50225.1"/>
    <property type="molecule type" value="Genomic_DNA"/>
</dbReference>
<dbReference type="Pfam" id="PF13087">
    <property type="entry name" value="AAA_12"/>
    <property type="match status" value="1"/>
</dbReference>
<evidence type="ECO:0000256" key="4">
    <source>
        <dbReference type="ARBA" id="ARBA00022806"/>
    </source>
</evidence>
<dbReference type="SMART" id="SM00952">
    <property type="entry name" value="RAP"/>
    <property type="match status" value="1"/>
</dbReference>
<feature type="non-terminal residue" evidence="7">
    <location>
        <position position="1486"/>
    </location>
</feature>
<evidence type="ECO:0000256" key="2">
    <source>
        <dbReference type="ARBA" id="ARBA00022741"/>
    </source>
</evidence>
<dbReference type="PANTHER" id="PTHR43788">
    <property type="entry name" value="DNA2/NAM7 HELICASE FAMILY MEMBER"/>
    <property type="match status" value="1"/>
</dbReference>
<dbReference type="InterPro" id="IPR025103">
    <property type="entry name" value="DUF4011"/>
</dbReference>
<name>A0A9D1KIE1_9MOLU</name>
<keyword evidence="2" id="KW-0547">Nucleotide-binding</keyword>
<proteinExistence type="inferred from homology"/>
<comment type="similarity">
    <text evidence="1">Belongs to the DNA2/NAM7 helicase family.</text>
</comment>
<dbReference type="FunFam" id="3.40.50.300:FF:002063">
    <property type="entry name" value="DNA helicase related protein"/>
    <property type="match status" value="1"/>
</dbReference>
<keyword evidence="3" id="KW-0378">Hydrolase</keyword>
<dbReference type="InterPro" id="IPR011335">
    <property type="entry name" value="Restrct_endonuc-II-like"/>
</dbReference>
<reference evidence="7" key="1">
    <citation type="submission" date="2020-10" db="EMBL/GenBank/DDBJ databases">
        <authorList>
            <person name="Gilroy R."/>
        </authorList>
    </citation>
    <scope>NUCLEOTIDE SEQUENCE</scope>
    <source>
        <strain evidence="7">ChiW17-6978</strain>
    </source>
</reference>